<dbReference type="EMBL" id="JBHTJR010000054">
    <property type="protein sequence ID" value="MFD0994074.1"/>
    <property type="molecule type" value="Genomic_DNA"/>
</dbReference>
<organism evidence="2 3">
    <name type="scientific">Tenacibaculum geojense</name>
    <dbReference type="NCBI Taxonomy" id="915352"/>
    <lineage>
        <taxon>Bacteria</taxon>
        <taxon>Pseudomonadati</taxon>
        <taxon>Bacteroidota</taxon>
        <taxon>Flavobacteriia</taxon>
        <taxon>Flavobacteriales</taxon>
        <taxon>Flavobacteriaceae</taxon>
        <taxon>Tenacibaculum</taxon>
    </lineage>
</organism>
<gene>
    <name evidence="2" type="ORF">ACFQ1U_12730</name>
</gene>
<proteinExistence type="predicted"/>
<dbReference type="CDD" id="cd08566">
    <property type="entry name" value="GDPD_AtGDE_like"/>
    <property type="match status" value="1"/>
</dbReference>
<keyword evidence="3" id="KW-1185">Reference proteome</keyword>
<evidence type="ECO:0000259" key="1">
    <source>
        <dbReference type="PROSITE" id="PS51704"/>
    </source>
</evidence>
<dbReference type="SUPFAM" id="SSF51695">
    <property type="entry name" value="PLC-like phosphodiesterases"/>
    <property type="match status" value="1"/>
</dbReference>
<dbReference type="RefSeq" id="WP_386108982.1">
    <property type="nucleotide sequence ID" value="NZ_JBHTJR010000054.1"/>
</dbReference>
<evidence type="ECO:0000313" key="2">
    <source>
        <dbReference type="EMBL" id="MFD0994074.1"/>
    </source>
</evidence>
<dbReference type="Pfam" id="PF03009">
    <property type="entry name" value="GDPD"/>
    <property type="match status" value="1"/>
</dbReference>
<comment type="caution">
    <text evidence="2">The sequence shown here is derived from an EMBL/GenBank/DDBJ whole genome shotgun (WGS) entry which is preliminary data.</text>
</comment>
<dbReference type="PANTHER" id="PTHR46320">
    <property type="entry name" value="GLYCEROPHOSPHODIESTER PHOSPHODIESTERASE 1"/>
    <property type="match status" value="1"/>
</dbReference>
<dbReference type="InterPro" id="IPR017946">
    <property type="entry name" value="PLC-like_Pdiesterase_TIM-brl"/>
</dbReference>
<dbReference type="Proteomes" id="UP001597062">
    <property type="component" value="Unassembled WGS sequence"/>
</dbReference>
<protein>
    <submittedName>
        <fullName evidence="2">Glycerophosphodiester phosphodiesterase family protein</fullName>
    </submittedName>
</protein>
<dbReference type="InterPro" id="IPR030395">
    <property type="entry name" value="GP_PDE_dom"/>
</dbReference>
<dbReference type="PANTHER" id="PTHR46320:SF1">
    <property type="entry name" value="GLYCEROPHOSPHODIESTER PHOSPHODIESTERASE 1"/>
    <property type="match status" value="1"/>
</dbReference>
<reference evidence="3" key="1">
    <citation type="journal article" date="2019" name="Int. J. Syst. Evol. Microbiol.">
        <title>The Global Catalogue of Microorganisms (GCM) 10K type strain sequencing project: providing services to taxonomists for standard genome sequencing and annotation.</title>
        <authorList>
            <consortium name="The Broad Institute Genomics Platform"/>
            <consortium name="The Broad Institute Genome Sequencing Center for Infectious Disease"/>
            <person name="Wu L."/>
            <person name="Ma J."/>
        </authorList>
    </citation>
    <scope>NUCLEOTIDE SEQUENCE [LARGE SCALE GENOMIC DNA]</scope>
    <source>
        <strain evidence="3">CCUG 60527</strain>
    </source>
</reference>
<name>A0ABW3JUP5_9FLAO</name>
<feature type="domain" description="GP-PDE" evidence="1">
    <location>
        <begin position="56"/>
        <end position="298"/>
    </location>
</feature>
<dbReference type="Gene3D" id="3.20.20.190">
    <property type="entry name" value="Phosphatidylinositol (PI) phosphodiesterase"/>
    <property type="match status" value="1"/>
</dbReference>
<sequence>MIKITRIITLLLVSFILINCKKSKNNPNELTILQKAPEAKLALVTSFKNWKQNPVPLISAHRGGPYKGFPENAIETFDNVVKHTPVVIECDVAMTKDSVLVLMHDKKLDRTTTGSGNVNDVSFNEIKNIKLKDNEGNLTSYSIPTLDAILAWGKHKVLFTLDVKRGVPFEKVISAIEKHSATDYAAVITYRIQDAILVHELNSNITISVSAGSEGAIEQIIKSEIPTNKLLGFVGTREPDTSHYNKLASMGIKTILGTLGNLDRSAIAKGNDEVYMKYIENGANIIATDRPLEVAKVLTEKTNLKPNKKD</sequence>
<accession>A0ABW3JUP5</accession>
<dbReference type="PROSITE" id="PS51704">
    <property type="entry name" value="GP_PDE"/>
    <property type="match status" value="1"/>
</dbReference>
<evidence type="ECO:0000313" key="3">
    <source>
        <dbReference type="Proteomes" id="UP001597062"/>
    </source>
</evidence>